<evidence type="ECO:0000313" key="1">
    <source>
        <dbReference type="EMBL" id="CAD0083535.1"/>
    </source>
</evidence>
<comment type="caution">
    <text evidence="1">The sequence shown here is derived from an EMBL/GenBank/DDBJ whole genome shotgun (WGS) entry which is preliminary data.</text>
</comment>
<proteinExistence type="predicted"/>
<dbReference type="Proteomes" id="UP000716446">
    <property type="component" value="Unassembled WGS sequence"/>
</dbReference>
<organism evidence="1 2">
    <name type="scientific">Aureobasidium vineae</name>
    <dbReference type="NCBI Taxonomy" id="2773715"/>
    <lineage>
        <taxon>Eukaryota</taxon>
        <taxon>Fungi</taxon>
        <taxon>Dikarya</taxon>
        <taxon>Ascomycota</taxon>
        <taxon>Pezizomycotina</taxon>
        <taxon>Dothideomycetes</taxon>
        <taxon>Dothideomycetidae</taxon>
        <taxon>Dothideales</taxon>
        <taxon>Saccotheciaceae</taxon>
        <taxon>Aureobasidium</taxon>
    </lineage>
</organism>
<sequence length="165" mass="19106">MFKLQGKTSLKDLPEERKREYVAMATEGTIPPEDKCTPWYGHPIIMNVNPDLKMPFSSLCYADLSRPMAITICEYLEQDLGSLDGDEYLRLLSLFKLKIDSWISKSFDMFETGTSYDESKLVLPYAMPLPREAFDDFADWKKKMANKNFRDRFTQGQQTTGNTKM</sequence>
<keyword evidence="2" id="KW-1185">Reference proteome</keyword>
<accession>A0A9N8J9A0</accession>
<dbReference type="EMBL" id="CAIJEN010000002">
    <property type="protein sequence ID" value="CAD0083535.1"/>
    <property type="molecule type" value="Genomic_DNA"/>
</dbReference>
<evidence type="ECO:0000313" key="2">
    <source>
        <dbReference type="Proteomes" id="UP000716446"/>
    </source>
</evidence>
<gene>
    <name evidence="1" type="ORF">AWRI4619_LOCUS2102</name>
</gene>
<dbReference type="AlphaFoldDB" id="A0A9N8J9A0"/>
<name>A0A9N8J9A0_9PEZI</name>
<protein>
    <submittedName>
        <fullName evidence="1">Uncharacterized protein</fullName>
    </submittedName>
</protein>
<reference evidence="1" key="1">
    <citation type="submission" date="2020-06" db="EMBL/GenBank/DDBJ databases">
        <authorList>
            <person name="Onetto C."/>
        </authorList>
    </citation>
    <scope>NUCLEOTIDE SEQUENCE</scope>
</reference>